<sequence>MLSAVEAVGSARTRSRRCAVLGSPIAHSLSPVLHRTAYAELGLDWSYDAFEVGEATLAGFLADLDPSWRGLSLTMPLKSVVIPMCDEVSEVARLVGAVNTVLFTDGRRLGTNTDVPGLVAALAERGVTRARSGLLLGVGATARSALAALAQTGIVEVYAIARNPARADELRALAGQVGVTLTVVSWDQVESVPPVDVLVSTVPEEAAAAVADLVVERTAVVFDVLYHPWPTRLAAAARAQGRTVVGGLDLLVHQAAVQVELMTGESPAPVVAMRTAGETALRARGA</sequence>
<dbReference type="SUPFAM" id="SSF53223">
    <property type="entry name" value="Aminoacid dehydrogenase-like, N-terminal domain"/>
    <property type="match status" value="1"/>
</dbReference>
<evidence type="ECO:0000259" key="5">
    <source>
        <dbReference type="Pfam" id="PF18317"/>
    </source>
</evidence>
<dbReference type="GO" id="GO:0019632">
    <property type="term" value="P:shikimate metabolic process"/>
    <property type="evidence" value="ECO:0007669"/>
    <property type="project" value="TreeGrafter"/>
</dbReference>
<feature type="domain" description="SDH C-terminal" evidence="5">
    <location>
        <begin position="247"/>
        <end position="276"/>
    </location>
</feature>
<dbReference type="Pfam" id="PF18317">
    <property type="entry name" value="SDH_C"/>
    <property type="match status" value="1"/>
</dbReference>
<dbReference type="NCBIfam" id="NF001311">
    <property type="entry name" value="PRK00258.1-3"/>
    <property type="match status" value="1"/>
</dbReference>
<dbReference type="Gene3D" id="3.40.50.10860">
    <property type="entry name" value="Leucine Dehydrogenase, chain A, domain 1"/>
    <property type="match status" value="1"/>
</dbReference>
<dbReference type="InterPro" id="IPR013708">
    <property type="entry name" value="Shikimate_DH-bd_N"/>
</dbReference>
<dbReference type="InterPro" id="IPR005097">
    <property type="entry name" value="Sacchrp_dh_NADP-bd"/>
</dbReference>
<dbReference type="GO" id="GO:0009073">
    <property type="term" value="P:aromatic amino acid family biosynthetic process"/>
    <property type="evidence" value="ECO:0007669"/>
    <property type="project" value="UniProtKB-KW"/>
</dbReference>
<dbReference type="InterPro" id="IPR036291">
    <property type="entry name" value="NAD(P)-bd_dom_sf"/>
</dbReference>
<dbReference type="AlphaFoldDB" id="A0A927N8L0"/>
<evidence type="ECO:0000256" key="1">
    <source>
        <dbReference type="ARBA" id="ARBA00004871"/>
    </source>
</evidence>
<dbReference type="Pfam" id="PF03435">
    <property type="entry name" value="Sacchrp_dh_NADP"/>
    <property type="match status" value="1"/>
</dbReference>
<dbReference type="GO" id="GO:0050661">
    <property type="term" value="F:NADP binding"/>
    <property type="evidence" value="ECO:0007669"/>
    <property type="project" value="TreeGrafter"/>
</dbReference>
<dbReference type="RefSeq" id="WP_192753753.1">
    <property type="nucleotide sequence ID" value="NZ_BAABJL010000095.1"/>
</dbReference>
<dbReference type="InterPro" id="IPR046346">
    <property type="entry name" value="Aminoacid_DH-like_N_sf"/>
</dbReference>
<dbReference type="Gene3D" id="3.40.50.720">
    <property type="entry name" value="NAD(P)-binding Rossmann-like Domain"/>
    <property type="match status" value="1"/>
</dbReference>
<evidence type="ECO:0000259" key="3">
    <source>
        <dbReference type="Pfam" id="PF03435"/>
    </source>
</evidence>
<feature type="domain" description="Saccharopine dehydrogenase NADP binding" evidence="3">
    <location>
        <begin position="134"/>
        <end position="245"/>
    </location>
</feature>
<proteinExistence type="predicted"/>
<evidence type="ECO:0000313" key="6">
    <source>
        <dbReference type="EMBL" id="MBE1610375.1"/>
    </source>
</evidence>
<dbReference type="InterPro" id="IPR022893">
    <property type="entry name" value="Shikimate_DH_fam"/>
</dbReference>
<name>A0A927N8L0_9ACTN</name>
<dbReference type="GO" id="GO:0004764">
    <property type="term" value="F:shikimate 3-dehydrogenase (NADP+) activity"/>
    <property type="evidence" value="ECO:0007669"/>
    <property type="project" value="UniProtKB-EC"/>
</dbReference>
<keyword evidence="2" id="KW-0057">Aromatic amino acid biosynthesis</keyword>
<protein>
    <submittedName>
        <fullName evidence="6">Shikimate dehydrogenase</fullName>
        <ecNumber evidence="6">1.1.1.25</ecNumber>
    </submittedName>
</protein>
<keyword evidence="2" id="KW-0028">Amino-acid biosynthesis</keyword>
<feature type="domain" description="Shikimate dehydrogenase substrate binding N-terminal" evidence="4">
    <location>
        <begin position="20"/>
        <end position="101"/>
    </location>
</feature>
<comment type="caution">
    <text evidence="6">The sequence shown here is derived from an EMBL/GenBank/DDBJ whole genome shotgun (WGS) entry which is preliminary data.</text>
</comment>
<dbReference type="GO" id="GO:0005829">
    <property type="term" value="C:cytosol"/>
    <property type="evidence" value="ECO:0007669"/>
    <property type="project" value="TreeGrafter"/>
</dbReference>
<dbReference type="InterPro" id="IPR041121">
    <property type="entry name" value="SDH_C"/>
</dbReference>
<accession>A0A927N8L0</accession>
<gene>
    <name evidence="6" type="ORF">HEB94_007223</name>
</gene>
<dbReference type="PANTHER" id="PTHR21089">
    <property type="entry name" value="SHIKIMATE DEHYDROGENASE"/>
    <property type="match status" value="1"/>
</dbReference>
<evidence type="ECO:0000313" key="7">
    <source>
        <dbReference type="Proteomes" id="UP000638648"/>
    </source>
</evidence>
<organism evidence="6 7">
    <name type="scientific">Actinopolymorpha pittospori</name>
    <dbReference type="NCBI Taxonomy" id="648752"/>
    <lineage>
        <taxon>Bacteria</taxon>
        <taxon>Bacillati</taxon>
        <taxon>Actinomycetota</taxon>
        <taxon>Actinomycetes</taxon>
        <taxon>Propionibacteriales</taxon>
        <taxon>Actinopolymorphaceae</taxon>
        <taxon>Actinopolymorpha</taxon>
    </lineage>
</organism>
<dbReference type="EMBL" id="JADBEM010000001">
    <property type="protein sequence ID" value="MBE1610375.1"/>
    <property type="molecule type" value="Genomic_DNA"/>
</dbReference>
<reference evidence="6" key="1">
    <citation type="submission" date="2020-10" db="EMBL/GenBank/DDBJ databases">
        <title>Sequencing the genomes of 1000 actinobacteria strains.</title>
        <authorList>
            <person name="Klenk H.-P."/>
        </authorList>
    </citation>
    <scope>NUCLEOTIDE SEQUENCE</scope>
    <source>
        <strain evidence="6">DSM 45354</strain>
    </source>
</reference>
<dbReference type="SUPFAM" id="SSF51735">
    <property type="entry name" value="NAD(P)-binding Rossmann-fold domains"/>
    <property type="match status" value="1"/>
</dbReference>
<keyword evidence="6" id="KW-0560">Oxidoreductase</keyword>
<dbReference type="EC" id="1.1.1.25" evidence="6"/>
<evidence type="ECO:0000259" key="4">
    <source>
        <dbReference type="Pfam" id="PF08501"/>
    </source>
</evidence>
<comment type="pathway">
    <text evidence="1">Metabolic intermediate biosynthesis; chorismate biosynthesis; chorismate from D-erythrose 4-phosphate and phosphoenolpyruvate: step 4/7.</text>
</comment>
<dbReference type="GO" id="GO:0009423">
    <property type="term" value="P:chorismate biosynthetic process"/>
    <property type="evidence" value="ECO:0007669"/>
    <property type="project" value="TreeGrafter"/>
</dbReference>
<evidence type="ECO:0000256" key="2">
    <source>
        <dbReference type="ARBA" id="ARBA00023141"/>
    </source>
</evidence>
<dbReference type="Pfam" id="PF08501">
    <property type="entry name" value="Shikimate_dh_N"/>
    <property type="match status" value="1"/>
</dbReference>
<dbReference type="Proteomes" id="UP000638648">
    <property type="component" value="Unassembled WGS sequence"/>
</dbReference>
<keyword evidence="7" id="KW-1185">Reference proteome</keyword>
<dbReference type="PANTHER" id="PTHR21089:SF1">
    <property type="entry name" value="BIFUNCTIONAL 3-DEHYDROQUINATE DEHYDRATASE_SHIKIMATE DEHYDROGENASE, CHLOROPLASTIC"/>
    <property type="match status" value="1"/>
</dbReference>
<dbReference type="CDD" id="cd01065">
    <property type="entry name" value="NAD_bind_Shikimate_DH"/>
    <property type="match status" value="1"/>
</dbReference>